<dbReference type="Proteomes" id="UP000075238">
    <property type="component" value="Chromosome 2"/>
</dbReference>
<dbReference type="EMBL" id="CP014845">
    <property type="protein sequence ID" value="AMR81156.1"/>
    <property type="molecule type" value="Genomic_DNA"/>
</dbReference>
<evidence type="ECO:0000313" key="3">
    <source>
        <dbReference type="Proteomes" id="UP000075238"/>
    </source>
</evidence>
<sequence>MPATRPLPTLRLSLRLAPADLFGAMEWVLANARRTGLAPQQLSFDTAPQAVLHATLTADDAGLLWLFLRRLDNGFDVELLVADVEDPDDDTVAEPAPRAATRRERPAELMLTA</sequence>
<organism evidence="2 3">
    <name type="scientific">Cupriavidus nantongensis</name>
    <dbReference type="NCBI Taxonomy" id="1796606"/>
    <lineage>
        <taxon>Bacteria</taxon>
        <taxon>Pseudomonadati</taxon>
        <taxon>Pseudomonadota</taxon>
        <taxon>Betaproteobacteria</taxon>
        <taxon>Burkholderiales</taxon>
        <taxon>Burkholderiaceae</taxon>
        <taxon>Cupriavidus</taxon>
    </lineage>
</organism>
<dbReference type="RefSeq" id="WP_062802971.1">
    <property type="nucleotide sequence ID" value="NZ_CP014845.1"/>
</dbReference>
<feature type="region of interest" description="Disordered" evidence="1">
    <location>
        <begin position="86"/>
        <end position="113"/>
    </location>
</feature>
<name>A0A142JSU4_9BURK</name>
<proteinExistence type="predicted"/>
<accession>A0A142JSU4</accession>
<reference evidence="2 3" key="1">
    <citation type="submission" date="2016-03" db="EMBL/GenBank/DDBJ databases">
        <title>Complete genome sequence of a novel chlorpyrifos degrading bacterium, Cupriavidus nantongensis sp. X1.</title>
        <authorList>
            <person name="Fang L."/>
        </authorList>
    </citation>
    <scope>NUCLEOTIDE SEQUENCE [LARGE SCALE GENOMIC DNA]</scope>
    <source>
        <strain evidence="2 3">X1</strain>
    </source>
</reference>
<protein>
    <submittedName>
        <fullName evidence="2">AsnC family transcriptional regulator</fullName>
    </submittedName>
</protein>
<evidence type="ECO:0000313" key="2">
    <source>
        <dbReference type="EMBL" id="AMR81156.1"/>
    </source>
</evidence>
<dbReference type="OrthoDB" id="8970660at2"/>
<evidence type="ECO:0000256" key="1">
    <source>
        <dbReference type="SAM" id="MobiDB-lite"/>
    </source>
</evidence>
<keyword evidence="3" id="KW-1185">Reference proteome</keyword>
<dbReference type="KEGG" id="cnan:A2G96_25460"/>
<dbReference type="AlphaFoldDB" id="A0A142JSU4"/>
<gene>
    <name evidence="2" type="ORF">A2G96_25460</name>
</gene>